<name>A0A8E0S6W5_9TREM</name>
<accession>A0A8E0S6W5</accession>
<keyword evidence="3" id="KW-1185">Reference proteome</keyword>
<dbReference type="AlphaFoldDB" id="A0A8E0S6W5"/>
<organism evidence="2 3">
    <name type="scientific">Fasciolopsis buskii</name>
    <dbReference type="NCBI Taxonomy" id="27845"/>
    <lineage>
        <taxon>Eukaryota</taxon>
        <taxon>Metazoa</taxon>
        <taxon>Spiralia</taxon>
        <taxon>Lophotrochozoa</taxon>
        <taxon>Platyhelminthes</taxon>
        <taxon>Trematoda</taxon>
        <taxon>Digenea</taxon>
        <taxon>Plagiorchiida</taxon>
        <taxon>Echinostomata</taxon>
        <taxon>Echinostomatoidea</taxon>
        <taxon>Fasciolidae</taxon>
        <taxon>Fasciolopsis</taxon>
    </lineage>
</organism>
<dbReference type="Proteomes" id="UP000728185">
    <property type="component" value="Unassembled WGS sequence"/>
</dbReference>
<keyword evidence="1" id="KW-0175">Coiled coil</keyword>
<evidence type="ECO:0000313" key="3">
    <source>
        <dbReference type="Proteomes" id="UP000728185"/>
    </source>
</evidence>
<proteinExistence type="predicted"/>
<dbReference type="EMBL" id="LUCM01001903">
    <property type="protein sequence ID" value="KAA0198176.1"/>
    <property type="molecule type" value="Genomic_DNA"/>
</dbReference>
<dbReference type="OrthoDB" id="6223001at2759"/>
<gene>
    <name evidence="2" type="ORF">FBUS_06673</name>
</gene>
<sequence length="602" mass="67792">MVSIKLLTAFILSNPKCSDESLEIVRHMLQVNYLLPTLLELTGYWLASVHDVDDLLLFKKLFTEDVCKYLLQTLHITTNVHTKKLITTILGHCVLLHTFQYPVSHDCDLAEEDIEFFLTTLKLYRKFTIPSDLHVRVSSSLIRRTFQQKLSDHGPKVLFLICADVFCVEDSSASEFRNFLMNLSNWNSLCARTICVHLRHKIPLSSPLWHMIVTSWSDAVGSSLLSGQCEELNRLVNPVCSLARCHSTVSMANGTENLLHNLFMAATEKKSTQESVTKCNLWNLISILVTPAHIDMLKIISERLGDLVSELSQGVKELEAALSASERLCSLLEDDKKITDFVGRLNQLSECSSDPHVSFLLLRSSVHICSDVSHKPKGNDALERTQSCVVGCFALIVERLCRIPKELQSTAEHIDGDFPTDFHMEQYLVFAETLLEVAMECELFRLLADSSTISRCGFSLSNEQRVHFVCSITHCIGSILTNLPAHISDENNFYIEQAWTTFNDLINFDSTEIFGYSSALNNLLEAKKSLNQIQLSDLSKYHENIIQGVNKKLDAVIRSLDDLMQSIKPTPSCPECYEAPAQLIQDIITIRPGDMVQDCVEG</sequence>
<reference evidence="2" key="1">
    <citation type="submission" date="2019-05" db="EMBL/GenBank/DDBJ databases">
        <title>Annotation for the trematode Fasciolopsis buski.</title>
        <authorList>
            <person name="Choi Y.-J."/>
        </authorList>
    </citation>
    <scope>NUCLEOTIDE SEQUENCE</scope>
    <source>
        <strain evidence="2">HT</strain>
        <tissue evidence="2">Whole worm</tissue>
    </source>
</reference>
<protein>
    <submittedName>
        <fullName evidence="2">Uncharacterized protein</fullName>
    </submittedName>
</protein>
<comment type="caution">
    <text evidence="2">The sequence shown here is derived from an EMBL/GenBank/DDBJ whole genome shotgun (WGS) entry which is preliminary data.</text>
</comment>
<evidence type="ECO:0000313" key="2">
    <source>
        <dbReference type="EMBL" id="KAA0198176.1"/>
    </source>
</evidence>
<evidence type="ECO:0000256" key="1">
    <source>
        <dbReference type="SAM" id="Coils"/>
    </source>
</evidence>
<feature type="coiled-coil region" evidence="1">
    <location>
        <begin position="308"/>
        <end position="335"/>
    </location>
</feature>